<feature type="non-terminal residue" evidence="1">
    <location>
        <position position="150"/>
    </location>
</feature>
<name>Q58GP6_HV1</name>
<evidence type="ECO:0000313" key="1">
    <source>
        <dbReference type="EMBL" id="AAX55847.1"/>
    </source>
</evidence>
<feature type="non-terminal residue" evidence="1">
    <location>
        <position position="1"/>
    </location>
</feature>
<dbReference type="EMBL" id="AY952810">
    <property type="protein sequence ID" value="AAX55847.1"/>
    <property type="molecule type" value="Genomic_DNA"/>
</dbReference>
<keyword evidence="1" id="KW-0261">Viral envelope protein</keyword>
<dbReference type="InterPro" id="IPR036377">
    <property type="entry name" value="Gp120_core_sf"/>
</dbReference>
<organism evidence="1">
    <name type="scientific">Human immunodeficiency virus type 1</name>
    <name type="common">HIV-1</name>
    <dbReference type="NCBI Taxonomy" id="11676"/>
    <lineage>
        <taxon>Viruses</taxon>
        <taxon>Riboviria</taxon>
        <taxon>Pararnavirae</taxon>
        <taxon>Artverviricota</taxon>
        <taxon>Revtraviricetes</taxon>
        <taxon>Ortervirales</taxon>
        <taxon>Retroviridae</taxon>
        <taxon>Orthoretrovirinae</taxon>
        <taxon>Lentivirus</taxon>
        <taxon>Lentivirus humimdef1</taxon>
    </lineage>
</organism>
<sequence length="150" mass="16843">AVVQLNCCSMAVSQKKRLRLGSENITNNVKTIIVQLVNPVEIECTRTFQQYKKKSYVSGQDKHSMQQVTYWGISDRHIVMSVKQTGLKLSNCLLANSKHTLRTKQSYLIAPQEGISKSQHIVLIVEENSFIGIIKACLIALGHYQHTANS</sequence>
<keyword evidence="1" id="KW-0946">Virion</keyword>
<organismHost>
    <name type="scientific">Homo sapiens</name>
    <name type="common">Human</name>
    <dbReference type="NCBI Taxonomy" id="9606"/>
</organismHost>
<protein>
    <submittedName>
        <fullName evidence="1">Envelope glycoprotein</fullName>
    </submittedName>
</protein>
<proteinExistence type="predicted"/>
<gene>
    <name evidence="1" type="primary">env</name>
</gene>
<accession>Q58GP6</accession>
<reference evidence="1" key="1">
    <citation type="submission" date="2005-03" db="EMBL/GenBank/DDBJ databases">
        <title>Genetic Diversity of HIV-1 Subtypes Circulating in Northern Kenya.</title>
        <authorList>
            <person name="Khamadi S.A."/>
            <person name="Ochieng W."/>
            <person name="Lihana R.W."/>
            <person name="Kiptoo M.K."/>
            <person name="Kinyua J.G."/>
            <person name="Lagat N."/>
            <person name="Muriuki J."/>
            <person name="Mwangi J."/>
            <person name="Pelle R."/>
            <person name="Muigai A."/>
            <person name="Carter J."/>
            <person name="Yamada R."/>
            <person name="Mpoke S."/>
        </authorList>
    </citation>
    <scope>NUCLEOTIDE SEQUENCE</scope>
    <source>
        <strain evidence="1">MYDH004</strain>
    </source>
</reference>
<dbReference type="SUPFAM" id="SSF56502">
    <property type="entry name" value="gp120 core"/>
    <property type="match status" value="1"/>
</dbReference>
<dbReference type="Gene3D" id="2.170.40.20">
    <property type="entry name" value="Human immunodeficiency virus 1, Gp160, envelope glycoprotein"/>
    <property type="match status" value="1"/>
</dbReference>
<dbReference type="GO" id="GO:0019031">
    <property type="term" value="C:viral envelope"/>
    <property type="evidence" value="ECO:0007669"/>
    <property type="project" value="UniProtKB-KW"/>
</dbReference>